<dbReference type="PANTHER" id="PTHR43200">
    <property type="entry name" value="PHOSPHATASE"/>
    <property type="match status" value="1"/>
</dbReference>
<feature type="binding site" evidence="9">
    <location>
        <position position="133"/>
    </location>
    <ligand>
        <name>Mg(2+)</name>
        <dbReference type="ChEBI" id="CHEBI:18420"/>
        <label>1</label>
        <note>catalytic</note>
    </ligand>
</feature>
<dbReference type="SUPFAM" id="SSF56655">
    <property type="entry name" value="Carbohydrate phosphatase"/>
    <property type="match status" value="1"/>
</dbReference>
<evidence type="ECO:0000256" key="9">
    <source>
        <dbReference type="PIRSR" id="PIRSR600760-2"/>
    </source>
</evidence>
<evidence type="ECO:0000256" key="2">
    <source>
        <dbReference type="ARBA" id="ARBA00009759"/>
    </source>
</evidence>
<evidence type="ECO:0000256" key="6">
    <source>
        <dbReference type="ARBA" id="ARBA00022842"/>
    </source>
</evidence>
<gene>
    <name evidence="11" type="ORF">B0T10DRAFT_472301</name>
</gene>
<dbReference type="PANTHER" id="PTHR43200:SF2">
    <property type="entry name" value="3'(2'),5'-BISPHOSPHATE NUCLEOTIDASE"/>
    <property type="match status" value="1"/>
</dbReference>
<feature type="binding site" evidence="9">
    <location>
        <position position="136"/>
    </location>
    <ligand>
        <name>Mg(2+)</name>
        <dbReference type="ChEBI" id="CHEBI:18420"/>
        <label>1</label>
        <note>catalytic</note>
    </ligand>
</feature>
<name>A0A9P8WGB2_9HYPO</name>
<comment type="caution">
    <text evidence="11">The sequence shown here is derived from an EMBL/GenBank/DDBJ whole genome shotgun (WGS) entry which is preliminary data.</text>
</comment>
<dbReference type="GO" id="GO:0000103">
    <property type="term" value="P:sulfate assimilation"/>
    <property type="evidence" value="ECO:0007669"/>
    <property type="project" value="TreeGrafter"/>
</dbReference>
<evidence type="ECO:0000256" key="8">
    <source>
        <dbReference type="ARBA" id="ARBA00044484"/>
    </source>
</evidence>
<accession>A0A9P8WGB2</accession>
<comment type="function">
    <text evidence="10">Converts adenosine 3'-phosphate 5'-phosphosulfate (PAPS) to adenosine 5'-phosphosulfate (APS) and 3'(2')-phosphoadenosine 5'-phosphate (PAP) to AMP.</text>
</comment>
<dbReference type="Gene3D" id="3.40.190.80">
    <property type="match status" value="1"/>
</dbReference>
<keyword evidence="12" id="KW-1185">Reference proteome</keyword>
<dbReference type="InterPro" id="IPR000760">
    <property type="entry name" value="Inositol_monophosphatase-like"/>
</dbReference>
<evidence type="ECO:0000256" key="7">
    <source>
        <dbReference type="ARBA" id="ARBA00044479"/>
    </source>
</evidence>
<comment type="cofactor">
    <cofactor evidence="1 9 10">
        <name>Mg(2+)</name>
        <dbReference type="ChEBI" id="CHEBI:18420"/>
    </cofactor>
</comment>
<organism evidence="11 12">
    <name type="scientific">Thelonectria olida</name>
    <dbReference type="NCBI Taxonomy" id="1576542"/>
    <lineage>
        <taxon>Eukaryota</taxon>
        <taxon>Fungi</taxon>
        <taxon>Dikarya</taxon>
        <taxon>Ascomycota</taxon>
        <taxon>Pezizomycotina</taxon>
        <taxon>Sordariomycetes</taxon>
        <taxon>Hypocreomycetidae</taxon>
        <taxon>Hypocreales</taxon>
        <taxon>Nectriaceae</taxon>
        <taxon>Thelonectria</taxon>
    </lineage>
</organism>
<dbReference type="GO" id="GO:0008441">
    <property type="term" value="F:3'(2'),5'-bisphosphate nucleotidase activity"/>
    <property type="evidence" value="ECO:0007669"/>
    <property type="project" value="UniProtKB-UniRule"/>
</dbReference>
<evidence type="ECO:0000256" key="10">
    <source>
        <dbReference type="RuleBase" id="RU368076"/>
    </source>
</evidence>
<dbReference type="Pfam" id="PF00459">
    <property type="entry name" value="Inositol_P"/>
    <property type="match status" value="1"/>
</dbReference>
<dbReference type="InterPro" id="IPR020583">
    <property type="entry name" value="Inositol_monoP_metal-BS"/>
</dbReference>
<keyword evidence="5 10" id="KW-0378">Hydrolase</keyword>
<dbReference type="PROSITE" id="PS00629">
    <property type="entry name" value="IMP_1"/>
    <property type="match status" value="1"/>
</dbReference>
<sequence>MSAPFARELHIAELAVYRASILTKSIQSTVSGISKADASPVTVADFAAQALLISALRAVFPDDAFLGEEASDALRADHALRDRVWDLVSSTELKDPATGEPLASPKSVDEMLELIDLGGRSKGGDTGRHWIMDPIDGTMTFLRGQQFSVSLALVEDGREVVGVLGNPNLRLDDDGNVTETSVDKDGLGIMLSAVKGQGSFIRTMTAEGLEPARQLEPLKATSDPKQIHIVDCLESKSSRHDLVQKLADTFGAKFPSTDVWSSHIRYAALIIGGGDLFVRIATTPTTKMWIWDHAGAQIIFTELGGKITDLDGKPVDFGAGRDLSRSNGLVVAREGIHEIALERLATILKEDA</sequence>
<evidence type="ECO:0000313" key="11">
    <source>
        <dbReference type="EMBL" id="KAH6898318.1"/>
    </source>
</evidence>
<dbReference type="AlphaFoldDB" id="A0A9P8WGB2"/>
<dbReference type="EC" id="3.1.3.7" evidence="3 10"/>
<comment type="catalytic activity">
    <reaction evidence="7">
        <text>adenosine 3',5'-bisphosphate + H2O = AMP + phosphate</text>
        <dbReference type="Rhea" id="RHEA:10040"/>
        <dbReference type="ChEBI" id="CHEBI:15377"/>
        <dbReference type="ChEBI" id="CHEBI:43474"/>
        <dbReference type="ChEBI" id="CHEBI:58343"/>
        <dbReference type="ChEBI" id="CHEBI:456215"/>
        <dbReference type="EC" id="3.1.3.7"/>
    </reaction>
    <physiologicalReaction direction="left-to-right" evidence="7">
        <dbReference type="Rhea" id="RHEA:10041"/>
    </physiologicalReaction>
</comment>
<dbReference type="EMBL" id="JAGPYM010000002">
    <property type="protein sequence ID" value="KAH6898318.1"/>
    <property type="molecule type" value="Genomic_DNA"/>
</dbReference>
<dbReference type="CDD" id="cd01517">
    <property type="entry name" value="PAP_phosphatase"/>
    <property type="match status" value="1"/>
</dbReference>
<evidence type="ECO:0000256" key="3">
    <source>
        <dbReference type="ARBA" id="ARBA00012633"/>
    </source>
</evidence>
<evidence type="ECO:0000256" key="5">
    <source>
        <dbReference type="ARBA" id="ARBA00022801"/>
    </source>
</evidence>
<proteinExistence type="inferred from homology"/>
<evidence type="ECO:0000256" key="1">
    <source>
        <dbReference type="ARBA" id="ARBA00001946"/>
    </source>
</evidence>
<comment type="catalytic activity">
    <reaction evidence="8">
        <text>3'-phosphoadenylyl sulfate + H2O = adenosine 5'-phosphosulfate + phosphate</text>
        <dbReference type="Rhea" id="RHEA:77639"/>
        <dbReference type="ChEBI" id="CHEBI:15377"/>
        <dbReference type="ChEBI" id="CHEBI:43474"/>
        <dbReference type="ChEBI" id="CHEBI:58243"/>
        <dbReference type="ChEBI" id="CHEBI:58339"/>
        <dbReference type="EC" id="3.1.3.7"/>
    </reaction>
    <physiologicalReaction direction="left-to-right" evidence="8">
        <dbReference type="Rhea" id="RHEA:77640"/>
    </physiologicalReaction>
</comment>
<protein>
    <recommendedName>
        <fullName evidence="3 10">3'(2'),5'-bisphosphate nucleotidase</fullName>
        <ecNumber evidence="3 10">3.1.3.7</ecNumber>
    </recommendedName>
</protein>
<feature type="binding site" evidence="9">
    <location>
        <position position="68"/>
    </location>
    <ligand>
        <name>Mg(2+)</name>
        <dbReference type="ChEBI" id="CHEBI:18420"/>
        <label>1</label>
        <note>catalytic</note>
    </ligand>
</feature>
<evidence type="ECO:0000256" key="4">
    <source>
        <dbReference type="ARBA" id="ARBA00022723"/>
    </source>
</evidence>
<dbReference type="GO" id="GO:0046872">
    <property type="term" value="F:metal ion binding"/>
    <property type="evidence" value="ECO:0007669"/>
    <property type="project" value="UniProtKB-UniRule"/>
</dbReference>
<dbReference type="GO" id="GO:0043647">
    <property type="term" value="P:inositol phosphate metabolic process"/>
    <property type="evidence" value="ECO:0007669"/>
    <property type="project" value="UniProtKB-UniRule"/>
</dbReference>
<keyword evidence="6 9" id="KW-0460">Magnesium</keyword>
<feature type="binding site" evidence="9">
    <location>
        <position position="292"/>
    </location>
    <ligand>
        <name>Mg(2+)</name>
        <dbReference type="ChEBI" id="CHEBI:18420"/>
        <label>1</label>
        <note>catalytic</note>
    </ligand>
</feature>
<evidence type="ECO:0000313" key="12">
    <source>
        <dbReference type="Proteomes" id="UP000777438"/>
    </source>
</evidence>
<dbReference type="Proteomes" id="UP000777438">
    <property type="component" value="Unassembled WGS sequence"/>
</dbReference>
<comment type="similarity">
    <text evidence="2 10">Belongs to the inositol monophosphatase superfamily.</text>
</comment>
<reference evidence="11 12" key="1">
    <citation type="journal article" date="2021" name="Nat. Commun.">
        <title>Genetic determinants of endophytism in the Arabidopsis root mycobiome.</title>
        <authorList>
            <person name="Mesny F."/>
            <person name="Miyauchi S."/>
            <person name="Thiergart T."/>
            <person name="Pickel B."/>
            <person name="Atanasova L."/>
            <person name="Karlsson M."/>
            <person name="Huettel B."/>
            <person name="Barry K.W."/>
            <person name="Haridas S."/>
            <person name="Chen C."/>
            <person name="Bauer D."/>
            <person name="Andreopoulos W."/>
            <person name="Pangilinan J."/>
            <person name="LaButti K."/>
            <person name="Riley R."/>
            <person name="Lipzen A."/>
            <person name="Clum A."/>
            <person name="Drula E."/>
            <person name="Henrissat B."/>
            <person name="Kohler A."/>
            <person name="Grigoriev I.V."/>
            <person name="Martin F.M."/>
            <person name="Hacquard S."/>
        </authorList>
    </citation>
    <scope>NUCLEOTIDE SEQUENCE [LARGE SCALE GENOMIC DNA]</scope>
    <source>
        <strain evidence="11 12">MPI-CAGE-CH-0241</strain>
    </source>
</reference>
<feature type="binding site" evidence="9">
    <location>
        <position position="135"/>
    </location>
    <ligand>
        <name>Mg(2+)</name>
        <dbReference type="ChEBI" id="CHEBI:18420"/>
        <label>1</label>
        <note>catalytic</note>
    </ligand>
</feature>
<dbReference type="OrthoDB" id="411145at2759"/>
<keyword evidence="4 9" id="KW-0479">Metal-binding</keyword>
<dbReference type="InterPro" id="IPR051090">
    <property type="entry name" value="Inositol_monoP_superfamily"/>
</dbReference>
<dbReference type="NCBIfam" id="TIGR01330">
    <property type="entry name" value="bisphos_HAL2"/>
    <property type="match status" value="1"/>
</dbReference>
<dbReference type="Gene3D" id="3.30.540.10">
    <property type="entry name" value="Fructose-1,6-Bisphosphatase, subunit A, domain 1"/>
    <property type="match status" value="1"/>
</dbReference>
<dbReference type="InterPro" id="IPR006239">
    <property type="entry name" value="DPNP"/>
</dbReference>